<dbReference type="Pfam" id="PF00814">
    <property type="entry name" value="TsaD"/>
    <property type="match status" value="1"/>
</dbReference>
<name>A0A2T4Z0I0_9BACL</name>
<evidence type="ECO:0000313" key="3">
    <source>
        <dbReference type="Proteomes" id="UP000241639"/>
    </source>
</evidence>
<dbReference type="InterPro" id="IPR000905">
    <property type="entry name" value="Gcp-like_dom"/>
</dbReference>
<dbReference type="EMBL" id="PZZP01000004">
    <property type="protein sequence ID" value="PTM53248.1"/>
    <property type="molecule type" value="Genomic_DNA"/>
</dbReference>
<dbReference type="InterPro" id="IPR043129">
    <property type="entry name" value="ATPase_NBD"/>
</dbReference>
<evidence type="ECO:0000313" key="2">
    <source>
        <dbReference type="EMBL" id="PTM53248.1"/>
    </source>
</evidence>
<dbReference type="PANTHER" id="PTHR11735">
    <property type="entry name" value="TRNA N6-ADENOSINE THREONYLCARBAMOYLTRANSFERASE"/>
    <property type="match status" value="1"/>
</dbReference>
<protein>
    <submittedName>
        <fullName evidence="2">tRNA threonylcarbamoyladenosine biosynthesis protein TsaB</fullName>
    </submittedName>
</protein>
<dbReference type="Gene3D" id="3.30.420.40">
    <property type="match status" value="2"/>
</dbReference>
<sequence>MKMLALDTSTLVLGVAVIDGERLLGQVTTNLHKNHSVRLMPTVSHLLQELELKPAELEAIAVARGPGSYTGVRIGFTTAKTMAWSLNLPLYPISSLVALAMNGNRFPGGIIPLFDARRKRVYTGWFQGREGLVTPVVSEQVIAIDAWLERLKGNGPFLFLGDDVETFRTEIEEFLRDEAVFGSPGENAVQAAHLGLLALEEARAGKPGAGADVGPDYLQLTEAETKWLQARQNGVKPDGPTGG</sequence>
<evidence type="ECO:0000259" key="1">
    <source>
        <dbReference type="Pfam" id="PF00814"/>
    </source>
</evidence>
<gene>
    <name evidence="2" type="ORF">C8J48_3560</name>
</gene>
<keyword evidence="3" id="KW-1185">Reference proteome</keyword>
<feature type="domain" description="Gcp-like" evidence="1">
    <location>
        <begin position="31"/>
        <end position="227"/>
    </location>
</feature>
<dbReference type="OrthoDB" id="9784166at2"/>
<accession>A0A2T4Z0I0</accession>
<reference evidence="2 3" key="1">
    <citation type="submission" date="2018-04" db="EMBL/GenBank/DDBJ databases">
        <title>Genomic Encyclopedia of Archaeal and Bacterial Type Strains, Phase II (KMG-II): from individual species to whole genera.</title>
        <authorList>
            <person name="Goeker M."/>
        </authorList>
    </citation>
    <scope>NUCLEOTIDE SEQUENCE [LARGE SCALE GENOMIC DNA]</scope>
    <source>
        <strain evidence="2 3">DSM 45169</strain>
    </source>
</reference>
<organism evidence="2 3">
    <name type="scientific">Desmospora activa DSM 45169</name>
    <dbReference type="NCBI Taxonomy" id="1121389"/>
    <lineage>
        <taxon>Bacteria</taxon>
        <taxon>Bacillati</taxon>
        <taxon>Bacillota</taxon>
        <taxon>Bacilli</taxon>
        <taxon>Bacillales</taxon>
        <taxon>Thermoactinomycetaceae</taxon>
        <taxon>Desmospora</taxon>
    </lineage>
</organism>
<dbReference type="SUPFAM" id="SSF53067">
    <property type="entry name" value="Actin-like ATPase domain"/>
    <property type="match status" value="2"/>
</dbReference>
<proteinExistence type="predicted"/>
<dbReference type="PANTHER" id="PTHR11735:SF11">
    <property type="entry name" value="TRNA THREONYLCARBAMOYLADENOSINE BIOSYNTHESIS PROTEIN TSAB"/>
    <property type="match status" value="1"/>
</dbReference>
<comment type="caution">
    <text evidence="2">The sequence shown here is derived from an EMBL/GenBank/DDBJ whole genome shotgun (WGS) entry which is preliminary data.</text>
</comment>
<dbReference type="CDD" id="cd24032">
    <property type="entry name" value="ASKHA_NBD_TsaB"/>
    <property type="match status" value="1"/>
</dbReference>
<dbReference type="GO" id="GO:0002949">
    <property type="term" value="P:tRNA threonylcarbamoyladenosine modification"/>
    <property type="evidence" value="ECO:0007669"/>
    <property type="project" value="InterPro"/>
</dbReference>
<dbReference type="AlphaFoldDB" id="A0A2T4Z0I0"/>
<dbReference type="InterPro" id="IPR022496">
    <property type="entry name" value="T6A_TsaB"/>
</dbReference>
<dbReference type="RefSeq" id="WP_107728540.1">
    <property type="nucleotide sequence ID" value="NZ_PZZP01000004.1"/>
</dbReference>
<dbReference type="NCBIfam" id="TIGR03725">
    <property type="entry name" value="T6A_YeaZ"/>
    <property type="match status" value="1"/>
</dbReference>
<dbReference type="GO" id="GO:0005829">
    <property type="term" value="C:cytosol"/>
    <property type="evidence" value="ECO:0007669"/>
    <property type="project" value="TreeGrafter"/>
</dbReference>
<dbReference type="Proteomes" id="UP000241639">
    <property type="component" value="Unassembled WGS sequence"/>
</dbReference>